<evidence type="ECO:0000259" key="3">
    <source>
        <dbReference type="PROSITE" id="PS51164"/>
    </source>
</evidence>
<keyword evidence="1" id="KW-0732">Signal</keyword>
<dbReference type="Proteomes" id="UP001218218">
    <property type="component" value="Unassembled WGS sequence"/>
</dbReference>
<evidence type="ECO:0000256" key="1">
    <source>
        <dbReference type="ARBA" id="ARBA00022729"/>
    </source>
</evidence>
<keyword evidence="5" id="KW-1185">Reference proteome</keyword>
<dbReference type="InterPro" id="IPR035971">
    <property type="entry name" value="CBD_sf"/>
</dbReference>
<dbReference type="EMBL" id="JARIHO010000027">
    <property type="protein sequence ID" value="KAJ7340007.1"/>
    <property type="molecule type" value="Genomic_DNA"/>
</dbReference>
<dbReference type="SMART" id="SM00236">
    <property type="entry name" value="fCBD"/>
    <property type="match status" value="1"/>
</dbReference>
<gene>
    <name evidence="4" type="ORF">DFH08DRAFT_249015</name>
</gene>
<organism evidence="4 5">
    <name type="scientific">Mycena albidolilacea</name>
    <dbReference type="NCBI Taxonomy" id="1033008"/>
    <lineage>
        <taxon>Eukaryota</taxon>
        <taxon>Fungi</taxon>
        <taxon>Dikarya</taxon>
        <taxon>Basidiomycota</taxon>
        <taxon>Agaricomycotina</taxon>
        <taxon>Agaricomycetes</taxon>
        <taxon>Agaricomycetidae</taxon>
        <taxon>Agaricales</taxon>
        <taxon>Marasmiineae</taxon>
        <taxon>Mycenaceae</taxon>
        <taxon>Mycena</taxon>
    </lineage>
</organism>
<dbReference type="PROSITE" id="PS51164">
    <property type="entry name" value="CBM1_2"/>
    <property type="match status" value="1"/>
</dbReference>
<proteinExistence type="predicted"/>
<name>A0AAD6ZVM4_9AGAR</name>
<dbReference type="GO" id="GO:0005576">
    <property type="term" value="C:extracellular region"/>
    <property type="evidence" value="ECO:0007669"/>
    <property type="project" value="InterPro"/>
</dbReference>
<evidence type="ECO:0000313" key="4">
    <source>
        <dbReference type="EMBL" id="KAJ7340007.1"/>
    </source>
</evidence>
<keyword evidence="2" id="KW-1133">Transmembrane helix</keyword>
<sequence length="91" mass="9913">MTRFWHACTDGQAKIIRILDRTMFIRPALLSFSSLFVSSALGSIALYGQCGGDDIVWPDTCAEGLACTYNNFWYSQCLPAAAAEPSSPSLD</sequence>
<dbReference type="SUPFAM" id="SSF57180">
    <property type="entry name" value="Cellulose-binding domain"/>
    <property type="match status" value="1"/>
</dbReference>
<dbReference type="AlphaFoldDB" id="A0AAD6ZVM4"/>
<evidence type="ECO:0000256" key="2">
    <source>
        <dbReference type="SAM" id="Phobius"/>
    </source>
</evidence>
<protein>
    <recommendedName>
        <fullName evidence="3">CBM1 domain-containing protein</fullName>
    </recommendedName>
</protein>
<keyword evidence="2" id="KW-0472">Membrane</keyword>
<feature type="transmembrane region" description="Helical" evidence="2">
    <location>
        <begin position="24"/>
        <end position="47"/>
    </location>
</feature>
<dbReference type="GO" id="GO:0030248">
    <property type="term" value="F:cellulose binding"/>
    <property type="evidence" value="ECO:0007669"/>
    <property type="project" value="InterPro"/>
</dbReference>
<dbReference type="Pfam" id="PF00734">
    <property type="entry name" value="CBM_1"/>
    <property type="match status" value="1"/>
</dbReference>
<dbReference type="GO" id="GO:0005975">
    <property type="term" value="P:carbohydrate metabolic process"/>
    <property type="evidence" value="ECO:0007669"/>
    <property type="project" value="InterPro"/>
</dbReference>
<reference evidence="4" key="1">
    <citation type="submission" date="2023-03" db="EMBL/GenBank/DDBJ databases">
        <title>Massive genome expansion in bonnet fungi (Mycena s.s.) driven by repeated elements and novel gene families across ecological guilds.</title>
        <authorList>
            <consortium name="Lawrence Berkeley National Laboratory"/>
            <person name="Harder C.B."/>
            <person name="Miyauchi S."/>
            <person name="Viragh M."/>
            <person name="Kuo A."/>
            <person name="Thoen E."/>
            <person name="Andreopoulos B."/>
            <person name="Lu D."/>
            <person name="Skrede I."/>
            <person name="Drula E."/>
            <person name="Henrissat B."/>
            <person name="Morin E."/>
            <person name="Kohler A."/>
            <person name="Barry K."/>
            <person name="LaButti K."/>
            <person name="Morin E."/>
            <person name="Salamov A."/>
            <person name="Lipzen A."/>
            <person name="Mereny Z."/>
            <person name="Hegedus B."/>
            <person name="Baldrian P."/>
            <person name="Stursova M."/>
            <person name="Weitz H."/>
            <person name="Taylor A."/>
            <person name="Grigoriev I.V."/>
            <person name="Nagy L.G."/>
            <person name="Martin F."/>
            <person name="Kauserud H."/>
        </authorList>
    </citation>
    <scope>NUCLEOTIDE SEQUENCE</scope>
    <source>
        <strain evidence="4">CBHHK002</strain>
    </source>
</reference>
<accession>A0AAD6ZVM4</accession>
<comment type="caution">
    <text evidence="4">The sequence shown here is derived from an EMBL/GenBank/DDBJ whole genome shotgun (WGS) entry which is preliminary data.</text>
</comment>
<keyword evidence="2" id="KW-0812">Transmembrane</keyword>
<dbReference type="InterPro" id="IPR000254">
    <property type="entry name" value="CBD"/>
</dbReference>
<evidence type="ECO:0000313" key="5">
    <source>
        <dbReference type="Proteomes" id="UP001218218"/>
    </source>
</evidence>
<feature type="domain" description="CBM1" evidence="3">
    <location>
        <begin position="42"/>
        <end position="78"/>
    </location>
</feature>